<feature type="region of interest" description="Disordered" evidence="1">
    <location>
        <begin position="1"/>
        <end position="40"/>
    </location>
</feature>
<protein>
    <submittedName>
        <fullName evidence="2">Uncharacterized protein</fullName>
    </submittedName>
</protein>
<reference evidence="2 3" key="1">
    <citation type="submission" date="2021-08" db="EMBL/GenBank/DDBJ databases">
        <authorList>
            <person name="Ping M."/>
        </authorList>
    </citation>
    <scope>NUCLEOTIDE SEQUENCE [LARGE SCALE GENOMIC DNA]</scope>
    <source>
        <strain evidence="2 3">MG28</strain>
    </source>
</reference>
<keyword evidence="3" id="KW-1185">Reference proteome</keyword>
<gene>
    <name evidence="2" type="ORF">K1J60_05970</name>
</gene>
<dbReference type="Proteomes" id="UP000827138">
    <property type="component" value="Chromosome"/>
</dbReference>
<evidence type="ECO:0000256" key="1">
    <source>
        <dbReference type="SAM" id="MobiDB-lite"/>
    </source>
</evidence>
<dbReference type="RefSeq" id="WP_220645248.1">
    <property type="nucleotide sequence ID" value="NZ_CP080647.1"/>
</dbReference>
<organism evidence="2 3">
    <name type="scientific">Streptomyces akebiae</name>
    <dbReference type="NCBI Taxonomy" id="2865673"/>
    <lineage>
        <taxon>Bacteria</taxon>
        <taxon>Bacillati</taxon>
        <taxon>Actinomycetota</taxon>
        <taxon>Actinomycetes</taxon>
        <taxon>Kitasatosporales</taxon>
        <taxon>Streptomycetaceae</taxon>
        <taxon>Streptomyces</taxon>
    </lineage>
</organism>
<sequence length="216" mass="24460">MTTQDEHPAAHRLATDGADRQEWPDAEALERDRRTEERTRPVTAELVRNRGTRETVVWLLDDSGTLCATAHVIRLDIRHDVRQDDAEAAASRALVKAGFRPVLGWTWTEVGAEASRRRWRIAIEPTADYLSYVERRSGPRPGIPAIDGATVTARTQRGWWDVTTSDGERYALTWEPLVGGDRWTVWGGENFTRLVRSTTDQAKALFVLRHPSHARV</sequence>
<evidence type="ECO:0000313" key="3">
    <source>
        <dbReference type="Proteomes" id="UP000827138"/>
    </source>
</evidence>
<evidence type="ECO:0000313" key="2">
    <source>
        <dbReference type="EMBL" id="QYX76113.1"/>
    </source>
</evidence>
<dbReference type="EMBL" id="CP080647">
    <property type="protein sequence ID" value="QYX76113.1"/>
    <property type="molecule type" value="Genomic_DNA"/>
</dbReference>
<name>A0ABX8XKI4_9ACTN</name>
<accession>A0ABX8XKI4</accession>
<proteinExistence type="predicted"/>